<comment type="caution">
    <text evidence="1">The sequence shown here is derived from an EMBL/GenBank/DDBJ whole genome shotgun (WGS) entry which is preliminary data.</text>
</comment>
<dbReference type="STRING" id="59561.AQZ59_00022"/>
<dbReference type="PROSITE" id="PS51257">
    <property type="entry name" value="PROKAR_LIPOPROTEIN"/>
    <property type="match status" value="1"/>
</dbReference>
<accession>A0A0W1KL72</accession>
<gene>
    <name evidence="1" type="ORF">AQZ59_00022</name>
</gene>
<reference evidence="1 2" key="1">
    <citation type="submission" date="2015-11" db="EMBL/GenBank/DDBJ databases">
        <title>Draft Genome Sequence of the Type Strain Trueperella bernardiae LCDC 89-0504T, Isolated from Blood Culture.</title>
        <authorList>
            <person name="Bernier A.-M."/>
            <person name="Bernard K."/>
        </authorList>
    </citation>
    <scope>NUCLEOTIDE SEQUENCE [LARGE SCALE GENOMIC DNA]</scope>
    <source>
        <strain evidence="1 2">LCDC 89-0504</strain>
    </source>
</reference>
<proteinExistence type="predicted"/>
<protein>
    <recommendedName>
        <fullName evidence="3">Lipoprotein</fullName>
    </recommendedName>
</protein>
<evidence type="ECO:0008006" key="3">
    <source>
        <dbReference type="Google" id="ProtNLM"/>
    </source>
</evidence>
<dbReference type="Proteomes" id="UP000054404">
    <property type="component" value="Unassembled WGS sequence"/>
</dbReference>
<sequence>MRSPSGSTRSRSAFALVAGLALLGGCSSDPMSEVTYNLAPSATYSEDEVREAADVVVDHWTALSEVLEDFGSVTYTGELDSDYWASQYDGDEAIVLTVDFITNDKAPEMGLNGDDTYTDYKEILVRNDGGPWRVVDGGYG</sequence>
<organism evidence="1 2">
    <name type="scientific">Trueperella bernardiae</name>
    <dbReference type="NCBI Taxonomy" id="59561"/>
    <lineage>
        <taxon>Bacteria</taxon>
        <taxon>Bacillati</taxon>
        <taxon>Actinomycetota</taxon>
        <taxon>Actinomycetes</taxon>
        <taxon>Actinomycetales</taxon>
        <taxon>Actinomycetaceae</taxon>
        <taxon>Trueperella</taxon>
    </lineage>
</organism>
<evidence type="ECO:0000313" key="2">
    <source>
        <dbReference type="Proteomes" id="UP000054404"/>
    </source>
</evidence>
<dbReference type="PATRIC" id="fig|59561.3.peg.22"/>
<keyword evidence="2" id="KW-1185">Reference proteome</keyword>
<dbReference type="EMBL" id="LNIZ01000001">
    <property type="protein sequence ID" value="KTF04722.1"/>
    <property type="molecule type" value="Genomic_DNA"/>
</dbReference>
<name>A0A0W1KL72_9ACTO</name>
<evidence type="ECO:0000313" key="1">
    <source>
        <dbReference type="EMBL" id="KTF04722.1"/>
    </source>
</evidence>
<dbReference type="AlphaFoldDB" id="A0A0W1KL72"/>